<dbReference type="AlphaFoldDB" id="A0A8T0TG29"/>
<gene>
    <name evidence="2" type="ORF">PVAP13_4NG258911</name>
</gene>
<evidence type="ECO:0000256" key="1">
    <source>
        <dbReference type="SAM" id="MobiDB-lite"/>
    </source>
</evidence>
<feature type="compositionally biased region" description="Low complexity" evidence="1">
    <location>
        <begin position="279"/>
        <end position="289"/>
    </location>
</feature>
<feature type="region of interest" description="Disordered" evidence="1">
    <location>
        <begin position="218"/>
        <end position="413"/>
    </location>
</feature>
<sequence length="457" mass="47638">MSPSWTARVGPAAQEVAAEWESETVDAGTRPARRSTERDLGRSPWRSPMAMRRDGDGRKVVRAVGFGGGDDSAGELKWSAGEGKRPPSAAQEAEASKLRHMADEWGGGGGGREGAAAGECDCSASVGAGGGKGRRNRAIAGRSSRAPLVKGTRGDTAEGGAIGPPHHDLAAGSTQRIKGSPLPRRPRNGSARLFLRSRLGAGTPATAATTVTTSSMVSSLGAQRRNLPYPTSSSYSLAMRAAPAPRAPAPPPSTRKSSENLICSVPAAVRWSSNGRSKPALAPAPLPGAEAIVDSSSSSEETRQTKERMERKRSSSKEQQRGGSGRSGSTCHFPRIDAPSPDPPAPLLLRRPGEGGRQPEDGPAAEEQEEARHGLPRAEGGGPPQIRDLRRLPVHARRGSAAGEPEAGRPEPLRAELKAAELEATMGLRCSSSRGQRGEGGRGRRRPRLACPAGVCL</sequence>
<feature type="compositionally biased region" description="Basic and acidic residues" evidence="1">
    <location>
        <begin position="94"/>
        <end position="103"/>
    </location>
</feature>
<dbReference type="Proteomes" id="UP000823388">
    <property type="component" value="Chromosome 4N"/>
</dbReference>
<reference evidence="2" key="1">
    <citation type="submission" date="2020-05" db="EMBL/GenBank/DDBJ databases">
        <title>WGS assembly of Panicum virgatum.</title>
        <authorList>
            <person name="Lovell J.T."/>
            <person name="Jenkins J."/>
            <person name="Shu S."/>
            <person name="Juenger T.E."/>
            <person name="Schmutz J."/>
        </authorList>
    </citation>
    <scope>NUCLEOTIDE SEQUENCE</scope>
    <source>
        <strain evidence="2">AP13</strain>
    </source>
</reference>
<proteinExistence type="predicted"/>
<accession>A0A8T0TG29</accession>
<organism evidence="2 3">
    <name type="scientific">Panicum virgatum</name>
    <name type="common">Blackwell switchgrass</name>
    <dbReference type="NCBI Taxonomy" id="38727"/>
    <lineage>
        <taxon>Eukaryota</taxon>
        <taxon>Viridiplantae</taxon>
        <taxon>Streptophyta</taxon>
        <taxon>Embryophyta</taxon>
        <taxon>Tracheophyta</taxon>
        <taxon>Spermatophyta</taxon>
        <taxon>Magnoliopsida</taxon>
        <taxon>Liliopsida</taxon>
        <taxon>Poales</taxon>
        <taxon>Poaceae</taxon>
        <taxon>PACMAD clade</taxon>
        <taxon>Panicoideae</taxon>
        <taxon>Panicodae</taxon>
        <taxon>Paniceae</taxon>
        <taxon>Panicinae</taxon>
        <taxon>Panicum</taxon>
        <taxon>Panicum sect. Hiantes</taxon>
    </lineage>
</organism>
<feature type="region of interest" description="Disordered" evidence="1">
    <location>
        <begin position="426"/>
        <end position="457"/>
    </location>
</feature>
<feature type="compositionally biased region" description="Basic and acidic residues" evidence="1">
    <location>
        <begin position="300"/>
        <end position="320"/>
    </location>
</feature>
<comment type="caution">
    <text evidence="2">The sequence shown here is derived from an EMBL/GenBank/DDBJ whole genome shotgun (WGS) entry which is preliminary data.</text>
</comment>
<evidence type="ECO:0000313" key="2">
    <source>
        <dbReference type="EMBL" id="KAG2607576.1"/>
    </source>
</evidence>
<protein>
    <submittedName>
        <fullName evidence="2">Uncharacterized protein</fullName>
    </submittedName>
</protein>
<dbReference type="EMBL" id="CM029044">
    <property type="protein sequence ID" value="KAG2607576.1"/>
    <property type="molecule type" value="Genomic_DNA"/>
</dbReference>
<feature type="region of interest" description="Disordered" evidence="1">
    <location>
        <begin position="1"/>
        <end position="190"/>
    </location>
</feature>
<evidence type="ECO:0000313" key="3">
    <source>
        <dbReference type="Proteomes" id="UP000823388"/>
    </source>
</evidence>
<feature type="compositionally biased region" description="Basic and acidic residues" evidence="1">
    <location>
        <begin position="351"/>
        <end position="360"/>
    </location>
</feature>
<keyword evidence="3" id="KW-1185">Reference proteome</keyword>
<name>A0A8T0TG29_PANVG</name>